<dbReference type="AlphaFoldDB" id="A0A5C3NUE2"/>
<keyword evidence="5" id="KW-0472">Membrane</keyword>
<evidence type="ECO:0000313" key="10">
    <source>
        <dbReference type="Proteomes" id="UP000305948"/>
    </source>
</evidence>
<dbReference type="CDD" id="cd06530">
    <property type="entry name" value="S26_SPase_I"/>
    <property type="match status" value="1"/>
</dbReference>
<evidence type="ECO:0000256" key="6">
    <source>
        <dbReference type="ARBA" id="ARBA00038445"/>
    </source>
</evidence>
<dbReference type="InterPro" id="IPR019533">
    <property type="entry name" value="Peptidase_S26"/>
</dbReference>
<feature type="active site" evidence="7">
    <location>
        <position position="93"/>
    </location>
</feature>
<accession>A0A5C3NUE2</accession>
<evidence type="ECO:0000256" key="7">
    <source>
        <dbReference type="PIRSR" id="PIRSR600223-1"/>
    </source>
</evidence>
<dbReference type="GO" id="GO:0006465">
    <property type="term" value="P:signal peptide processing"/>
    <property type="evidence" value="ECO:0007669"/>
    <property type="project" value="InterPro"/>
</dbReference>
<dbReference type="Gene3D" id="2.10.109.10">
    <property type="entry name" value="Umud Fragment, subunit A"/>
    <property type="match status" value="1"/>
</dbReference>
<dbReference type="PANTHER" id="PTHR12383">
    <property type="entry name" value="PROTEASE FAMILY S26 MITOCHONDRIAL INNER MEMBRANE PROTEASE-RELATED"/>
    <property type="match status" value="1"/>
</dbReference>
<dbReference type="GO" id="GO:0006627">
    <property type="term" value="P:protein processing involved in protein targeting to mitochondrion"/>
    <property type="evidence" value="ECO:0007669"/>
    <property type="project" value="TreeGrafter"/>
</dbReference>
<dbReference type="InterPro" id="IPR036286">
    <property type="entry name" value="LexA/Signal_pep-like_sf"/>
</dbReference>
<dbReference type="Pfam" id="PF10502">
    <property type="entry name" value="Peptidase_S26"/>
    <property type="match status" value="2"/>
</dbReference>
<evidence type="ECO:0000256" key="5">
    <source>
        <dbReference type="ARBA" id="ARBA00023136"/>
    </source>
</evidence>
<gene>
    <name evidence="9" type="ORF">OE88DRAFT_1651076</name>
</gene>
<dbReference type="EMBL" id="ML213503">
    <property type="protein sequence ID" value="TFK57381.1"/>
    <property type="molecule type" value="Genomic_DNA"/>
</dbReference>
<dbReference type="OrthoDB" id="308440at2759"/>
<dbReference type="PROSITE" id="PS00760">
    <property type="entry name" value="SPASE_I_2"/>
    <property type="match status" value="1"/>
</dbReference>
<dbReference type="InterPro" id="IPR019757">
    <property type="entry name" value="Pept_S26A_signal_pept_1_Lys-AS"/>
</dbReference>
<dbReference type="STRING" id="5364.A0A5C3NUE2"/>
<keyword evidence="10" id="KW-1185">Reference proteome</keyword>
<dbReference type="InterPro" id="IPR000223">
    <property type="entry name" value="Pept_S26A_signal_pept_1"/>
</dbReference>
<evidence type="ECO:0000313" key="9">
    <source>
        <dbReference type="EMBL" id="TFK57381.1"/>
    </source>
</evidence>
<keyword evidence="3" id="KW-0378">Hydrolase</keyword>
<dbReference type="Proteomes" id="UP000305948">
    <property type="component" value="Unassembled WGS sequence"/>
</dbReference>
<keyword evidence="2" id="KW-0999">Mitochondrion inner membrane</keyword>
<organism evidence="9 10">
    <name type="scientific">Heliocybe sulcata</name>
    <dbReference type="NCBI Taxonomy" id="5364"/>
    <lineage>
        <taxon>Eukaryota</taxon>
        <taxon>Fungi</taxon>
        <taxon>Dikarya</taxon>
        <taxon>Basidiomycota</taxon>
        <taxon>Agaricomycotina</taxon>
        <taxon>Agaricomycetes</taxon>
        <taxon>Gloeophyllales</taxon>
        <taxon>Gloeophyllaceae</taxon>
        <taxon>Heliocybe</taxon>
    </lineage>
</organism>
<dbReference type="GO" id="GO:0042720">
    <property type="term" value="C:mitochondrial inner membrane peptidase complex"/>
    <property type="evidence" value="ECO:0007669"/>
    <property type="project" value="TreeGrafter"/>
</dbReference>
<dbReference type="PRINTS" id="PR00727">
    <property type="entry name" value="LEADERPTASE"/>
</dbReference>
<evidence type="ECO:0000256" key="2">
    <source>
        <dbReference type="ARBA" id="ARBA00022792"/>
    </source>
</evidence>
<proteinExistence type="inferred from homology"/>
<feature type="domain" description="Peptidase S26" evidence="8">
    <location>
        <begin position="114"/>
        <end position="158"/>
    </location>
</feature>
<reference evidence="9 10" key="1">
    <citation type="journal article" date="2019" name="Nat. Ecol. Evol.">
        <title>Megaphylogeny resolves global patterns of mushroom evolution.</title>
        <authorList>
            <person name="Varga T."/>
            <person name="Krizsan K."/>
            <person name="Foldi C."/>
            <person name="Dima B."/>
            <person name="Sanchez-Garcia M."/>
            <person name="Sanchez-Ramirez S."/>
            <person name="Szollosi G.J."/>
            <person name="Szarkandi J.G."/>
            <person name="Papp V."/>
            <person name="Albert L."/>
            <person name="Andreopoulos W."/>
            <person name="Angelini C."/>
            <person name="Antonin V."/>
            <person name="Barry K.W."/>
            <person name="Bougher N.L."/>
            <person name="Buchanan P."/>
            <person name="Buyck B."/>
            <person name="Bense V."/>
            <person name="Catcheside P."/>
            <person name="Chovatia M."/>
            <person name="Cooper J."/>
            <person name="Damon W."/>
            <person name="Desjardin D."/>
            <person name="Finy P."/>
            <person name="Geml J."/>
            <person name="Haridas S."/>
            <person name="Hughes K."/>
            <person name="Justo A."/>
            <person name="Karasinski D."/>
            <person name="Kautmanova I."/>
            <person name="Kiss B."/>
            <person name="Kocsube S."/>
            <person name="Kotiranta H."/>
            <person name="LaButti K.M."/>
            <person name="Lechner B.E."/>
            <person name="Liimatainen K."/>
            <person name="Lipzen A."/>
            <person name="Lukacs Z."/>
            <person name="Mihaltcheva S."/>
            <person name="Morgado L.N."/>
            <person name="Niskanen T."/>
            <person name="Noordeloos M.E."/>
            <person name="Ohm R.A."/>
            <person name="Ortiz-Santana B."/>
            <person name="Ovrebo C."/>
            <person name="Racz N."/>
            <person name="Riley R."/>
            <person name="Savchenko A."/>
            <person name="Shiryaev A."/>
            <person name="Soop K."/>
            <person name="Spirin V."/>
            <person name="Szebenyi C."/>
            <person name="Tomsovsky M."/>
            <person name="Tulloss R.E."/>
            <person name="Uehling J."/>
            <person name="Grigoriev I.V."/>
            <person name="Vagvolgyi C."/>
            <person name="Papp T."/>
            <person name="Martin F.M."/>
            <person name="Miettinen O."/>
            <person name="Hibbett D.S."/>
            <person name="Nagy L.G."/>
        </authorList>
    </citation>
    <scope>NUCLEOTIDE SEQUENCE [LARGE SCALE GENOMIC DNA]</scope>
    <source>
        <strain evidence="9 10">OMC1185</strain>
    </source>
</reference>
<sequence length="174" mass="19205">MASLNVPRMQRLLKQLSYGILIGVNCGCAFHLMRRYIGGPSLAYGPSMLPTLAMSGEILLENNFSIWWNPNNIARGDLVSYVSPIDPTRIACKRVIGLPGDVVCVDPTGEKAPSTEHVIVPKGHYWLAGDNAPASRDSRWYGPVSGQLIRGKIVARIWPPRSMTVFRNPISYID</sequence>
<keyword evidence="4" id="KW-0496">Mitochondrion</keyword>
<name>A0A5C3NUE2_9AGAM</name>
<protein>
    <submittedName>
        <fullName evidence="9">Signal peptidase I family protein</fullName>
    </submittedName>
</protein>
<dbReference type="InterPro" id="IPR052064">
    <property type="entry name" value="Mito_IMP1_subunit"/>
</dbReference>
<evidence type="ECO:0000256" key="4">
    <source>
        <dbReference type="ARBA" id="ARBA00023128"/>
    </source>
</evidence>
<dbReference type="SUPFAM" id="SSF51306">
    <property type="entry name" value="LexA/Signal peptidase"/>
    <property type="match status" value="1"/>
</dbReference>
<evidence type="ECO:0000259" key="8">
    <source>
        <dbReference type="Pfam" id="PF10502"/>
    </source>
</evidence>
<comment type="subcellular location">
    <subcellularLocation>
        <location evidence="1">Mitochondrion inner membrane</location>
    </subcellularLocation>
</comment>
<feature type="active site" evidence="7">
    <location>
        <position position="47"/>
    </location>
</feature>
<feature type="domain" description="Peptidase S26" evidence="8">
    <location>
        <begin position="24"/>
        <end position="106"/>
    </location>
</feature>
<dbReference type="GO" id="GO:0004252">
    <property type="term" value="F:serine-type endopeptidase activity"/>
    <property type="evidence" value="ECO:0007669"/>
    <property type="project" value="InterPro"/>
</dbReference>
<evidence type="ECO:0000256" key="3">
    <source>
        <dbReference type="ARBA" id="ARBA00022801"/>
    </source>
</evidence>
<evidence type="ECO:0000256" key="1">
    <source>
        <dbReference type="ARBA" id="ARBA00004273"/>
    </source>
</evidence>
<dbReference type="PANTHER" id="PTHR12383:SF16">
    <property type="entry name" value="MITOCHONDRIAL INNER MEMBRANE PROTEASE SUBUNIT 1"/>
    <property type="match status" value="1"/>
</dbReference>
<comment type="similarity">
    <text evidence="6">Belongs to the peptidase S26 family. IMP1 subfamily.</text>
</comment>